<dbReference type="InterPro" id="IPR045139">
    <property type="entry name" value="Aladin"/>
</dbReference>
<accession>A0ABM4CVG5</accession>
<dbReference type="InterPro" id="IPR001680">
    <property type="entry name" value="WD40_rpt"/>
</dbReference>
<gene>
    <name evidence="3" type="primary">LOC101234878</name>
</gene>
<dbReference type="Proteomes" id="UP001652625">
    <property type="component" value="Chromosome 11"/>
</dbReference>
<dbReference type="PANTHER" id="PTHR14494:SF0">
    <property type="entry name" value="ALADIN"/>
    <property type="match status" value="1"/>
</dbReference>
<dbReference type="PANTHER" id="PTHR14494">
    <property type="entry name" value="ALADIN/ADRACALIN/AAAS"/>
    <property type="match status" value="1"/>
</dbReference>
<dbReference type="Gene3D" id="2.130.10.10">
    <property type="entry name" value="YVTN repeat-like/Quinoprotein amine dehydrogenase"/>
    <property type="match status" value="1"/>
</dbReference>
<feature type="domain" description="Aladin seven-bladed propeller" evidence="1">
    <location>
        <begin position="131"/>
        <end position="459"/>
    </location>
</feature>
<dbReference type="SUPFAM" id="SSF69322">
    <property type="entry name" value="Tricorn protease domain 2"/>
    <property type="match status" value="1"/>
</dbReference>
<dbReference type="GeneID" id="101234878"/>
<dbReference type="Pfam" id="PF25460">
    <property type="entry name" value="Beta-prop_Aladin"/>
    <property type="match status" value="1"/>
</dbReference>
<reference evidence="3" key="1">
    <citation type="submission" date="2025-08" db="UniProtKB">
        <authorList>
            <consortium name="RefSeq"/>
        </authorList>
    </citation>
    <scope>IDENTIFICATION</scope>
</reference>
<protein>
    <submittedName>
        <fullName evidence="3">Aladin isoform X2</fullName>
    </submittedName>
</protein>
<dbReference type="InterPro" id="IPR015943">
    <property type="entry name" value="WD40/YVTN_repeat-like_dom_sf"/>
</dbReference>
<dbReference type="SMART" id="SM00320">
    <property type="entry name" value="WD40"/>
    <property type="match status" value="3"/>
</dbReference>
<dbReference type="InterPro" id="IPR057403">
    <property type="entry name" value="Beta-prop_Aladin"/>
</dbReference>
<evidence type="ECO:0000313" key="3">
    <source>
        <dbReference type="RefSeq" id="XP_065665904.1"/>
    </source>
</evidence>
<organism evidence="2 3">
    <name type="scientific">Hydra vulgaris</name>
    <name type="common">Hydra</name>
    <name type="synonym">Hydra attenuata</name>
    <dbReference type="NCBI Taxonomy" id="6087"/>
    <lineage>
        <taxon>Eukaryota</taxon>
        <taxon>Metazoa</taxon>
        <taxon>Cnidaria</taxon>
        <taxon>Hydrozoa</taxon>
        <taxon>Hydroidolina</taxon>
        <taxon>Anthoathecata</taxon>
        <taxon>Aplanulata</taxon>
        <taxon>Hydridae</taxon>
        <taxon>Hydra</taxon>
    </lineage>
</organism>
<evidence type="ECO:0000259" key="1">
    <source>
        <dbReference type="Pfam" id="PF25460"/>
    </source>
</evidence>
<name>A0ABM4CVG5_HYDVU</name>
<evidence type="ECO:0000313" key="2">
    <source>
        <dbReference type="Proteomes" id="UP001652625"/>
    </source>
</evidence>
<sequence>MATLSDFQPPSNLNPTVCERNSMLLNDLSYAPDYRRIELKNIYQKKNLACFETSQKQPFLFADKSLVETVRSAWESDGINGVLDAVYQINEAPVFAKNLVLTFQKCLQSFKIFKEQIFPVLKDQLVNNKSILACHPHIGRLAIVINDDTIKVLTTNKLDDSGILLKDKRITEITCLSWRPKSSLSIAVGSKKGILVWFLDPSNTVIRPGSNTTKLLYVDDMTAEVSSVSWCPDGKLLACSCKGFTSIWIWDVVIERSTSIQRVGNGISYLHWSHCGNKLFAADQSKMFRVWETKTWSCEKWGDLNGTCTNACWSSCGSFLLFTVANEPFIYYLHFYKNSTNKEDSVLGSGVALKCADLSSYCWSDECFKPRLGGLISHMAWDPTDSRLAVSFKGDASTDSPYIAIFHTKISPVLQLIPCGFVNGEVEETPLMFDFVRGYDKGALLSVYWSSETLSLIPFFYNSTLTLSPAIHFHAREEPSNQLTDNNANTTIFPRSDMSLYSVNDDTTF</sequence>
<dbReference type="RefSeq" id="XP_065665904.1">
    <property type="nucleotide sequence ID" value="XM_065809832.1"/>
</dbReference>
<proteinExistence type="predicted"/>
<keyword evidence="2" id="KW-1185">Reference proteome</keyword>